<proteinExistence type="predicted"/>
<dbReference type="PANTHER" id="PTHR42997">
    <property type="entry name" value="HIT FAMILY HYDROLASE"/>
    <property type="match status" value="1"/>
</dbReference>
<feature type="domain" description="HIT" evidence="1">
    <location>
        <begin position="1"/>
        <end position="59"/>
    </location>
</feature>
<gene>
    <name evidence="2" type="ORF">S06H3_07704</name>
</gene>
<dbReference type="InterPro" id="IPR011146">
    <property type="entry name" value="HIT-like"/>
</dbReference>
<feature type="non-terminal residue" evidence="2">
    <location>
        <position position="1"/>
    </location>
</feature>
<dbReference type="EMBL" id="BARV01003154">
    <property type="protein sequence ID" value="GAI00022.1"/>
    <property type="molecule type" value="Genomic_DNA"/>
</dbReference>
<dbReference type="GO" id="GO:0003824">
    <property type="term" value="F:catalytic activity"/>
    <property type="evidence" value="ECO:0007669"/>
    <property type="project" value="InterPro"/>
</dbReference>
<dbReference type="InterPro" id="IPR036265">
    <property type="entry name" value="HIT-like_sf"/>
</dbReference>
<evidence type="ECO:0000259" key="1">
    <source>
        <dbReference type="PROSITE" id="PS51084"/>
    </source>
</evidence>
<dbReference type="PROSITE" id="PS51084">
    <property type="entry name" value="HIT_2"/>
    <property type="match status" value="1"/>
</dbReference>
<dbReference type="AlphaFoldDB" id="X1JZ66"/>
<sequence>RDTINELMSLCQKSISVLKKKINPQGFNIGANIGKVGGAGILEHIHLHIVPRWQGDTNFMPVISDTKVMPQYLSETYDLLKAGF</sequence>
<reference evidence="2" key="1">
    <citation type="journal article" date="2014" name="Front. Microbiol.">
        <title>High frequency of phylogenetically diverse reductive dehalogenase-homologous genes in deep subseafloor sedimentary metagenomes.</title>
        <authorList>
            <person name="Kawai M."/>
            <person name="Futagami T."/>
            <person name="Toyoda A."/>
            <person name="Takaki Y."/>
            <person name="Nishi S."/>
            <person name="Hori S."/>
            <person name="Arai W."/>
            <person name="Tsubouchi T."/>
            <person name="Morono Y."/>
            <person name="Uchiyama I."/>
            <person name="Ito T."/>
            <person name="Fujiyama A."/>
            <person name="Inagaki F."/>
            <person name="Takami H."/>
        </authorList>
    </citation>
    <scope>NUCLEOTIDE SEQUENCE</scope>
    <source>
        <strain evidence="2">Expedition CK06-06</strain>
    </source>
</reference>
<dbReference type="SUPFAM" id="SSF54197">
    <property type="entry name" value="HIT-like"/>
    <property type="match status" value="1"/>
</dbReference>
<dbReference type="InterPro" id="IPR052908">
    <property type="entry name" value="AP-4-A_phosphorylase"/>
</dbReference>
<dbReference type="Pfam" id="PF01230">
    <property type="entry name" value="HIT"/>
    <property type="match status" value="1"/>
</dbReference>
<accession>X1JZ66</accession>
<evidence type="ECO:0000313" key="2">
    <source>
        <dbReference type="EMBL" id="GAI00022.1"/>
    </source>
</evidence>
<comment type="caution">
    <text evidence="2">The sequence shown here is derived from an EMBL/GenBank/DDBJ whole genome shotgun (WGS) entry which is preliminary data.</text>
</comment>
<name>X1JZ66_9ZZZZ</name>
<protein>
    <recommendedName>
        <fullName evidence="1">HIT domain-containing protein</fullName>
    </recommendedName>
</protein>
<dbReference type="PANTHER" id="PTHR42997:SF1">
    <property type="entry name" value="AP-4-A PHOSPHORYLASE"/>
    <property type="match status" value="1"/>
</dbReference>
<organism evidence="2">
    <name type="scientific">marine sediment metagenome</name>
    <dbReference type="NCBI Taxonomy" id="412755"/>
    <lineage>
        <taxon>unclassified sequences</taxon>
        <taxon>metagenomes</taxon>
        <taxon>ecological metagenomes</taxon>
    </lineage>
</organism>
<dbReference type="Gene3D" id="3.30.428.10">
    <property type="entry name" value="HIT-like"/>
    <property type="match status" value="1"/>
</dbReference>